<evidence type="ECO:0000313" key="2">
    <source>
        <dbReference type="Proteomes" id="UP001266305"/>
    </source>
</evidence>
<gene>
    <name evidence="1" type="ORF">P7K49_027659</name>
</gene>
<keyword evidence="2" id="KW-1185">Reference proteome</keyword>
<dbReference type="Proteomes" id="UP001266305">
    <property type="component" value="Unassembled WGS sequence"/>
</dbReference>
<organism evidence="1 2">
    <name type="scientific">Saguinus oedipus</name>
    <name type="common">Cotton-top tamarin</name>
    <name type="synonym">Oedipomidas oedipus</name>
    <dbReference type="NCBI Taxonomy" id="9490"/>
    <lineage>
        <taxon>Eukaryota</taxon>
        <taxon>Metazoa</taxon>
        <taxon>Chordata</taxon>
        <taxon>Craniata</taxon>
        <taxon>Vertebrata</taxon>
        <taxon>Euteleostomi</taxon>
        <taxon>Mammalia</taxon>
        <taxon>Eutheria</taxon>
        <taxon>Euarchontoglires</taxon>
        <taxon>Primates</taxon>
        <taxon>Haplorrhini</taxon>
        <taxon>Platyrrhini</taxon>
        <taxon>Cebidae</taxon>
        <taxon>Callitrichinae</taxon>
        <taxon>Saguinus</taxon>
    </lineage>
</organism>
<dbReference type="EMBL" id="JASSZA010000014">
    <property type="protein sequence ID" value="KAK2093921.1"/>
    <property type="molecule type" value="Genomic_DNA"/>
</dbReference>
<proteinExistence type="predicted"/>
<feature type="non-terminal residue" evidence="1">
    <location>
        <position position="1"/>
    </location>
</feature>
<feature type="non-terminal residue" evidence="1">
    <location>
        <position position="53"/>
    </location>
</feature>
<name>A0ABQ9UAK6_SAGOE</name>
<reference evidence="1 2" key="1">
    <citation type="submission" date="2023-05" db="EMBL/GenBank/DDBJ databases">
        <title>B98-5 Cell Line De Novo Hybrid Assembly: An Optical Mapping Approach.</title>
        <authorList>
            <person name="Kananen K."/>
            <person name="Auerbach J.A."/>
            <person name="Kautto E."/>
            <person name="Blachly J.S."/>
        </authorList>
    </citation>
    <scope>NUCLEOTIDE SEQUENCE [LARGE SCALE GENOMIC DNA]</scope>
    <source>
        <strain evidence="1">B95-8</strain>
        <tissue evidence="1">Cell line</tissue>
    </source>
</reference>
<protein>
    <submittedName>
        <fullName evidence="1">Uncharacterized protein</fullName>
    </submittedName>
</protein>
<comment type="caution">
    <text evidence="1">The sequence shown here is derived from an EMBL/GenBank/DDBJ whole genome shotgun (WGS) entry which is preliminary data.</text>
</comment>
<accession>A0ABQ9UAK6</accession>
<sequence length="53" mass="6186">RQEFLRRQTSEEASTVSSMLFQKCLCLRPEFAAFRNPHKVQGQACTPNTQDIW</sequence>
<evidence type="ECO:0000313" key="1">
    <source>
        <dbReference type="EMBL" id="KAK2093921.1"/>
    </source>
</evidence>